<protein>
    <submittedName>
        <fullName evidence="1">Uncharacterized protein</fullName>
    </submittedName>
</protein>
<dbReference type="CDD" id="cd06260">
    <property type="entry name" value="DUF820-like"/>
    <property type="match status" value="1"/>
</dbReference>
<dbReference type="KEGG" id="ccot:CCAX7_005530"/>
<reference evidence="1 2" key="1">
    <citation type="journal article" date="2019" name="Int. J. Syst. Evol. Microbiol.">
        <title>Capsulimonas corticalis gen. nov., sp. nov., an aerobic capsulated bacterium, of a novel bacterial order, Capsulimonadales ord. nov., of the class Armatimonadia of the phylum Armatimonadetes.</title>
        <authorList>
            <person name="Li J."/>
            <person name="Kudo C."/>
            <person name="Tonouchi A."/>
        </authorList>
    </citation>
    <scope>NUCLEOTIDE SEQUENCE [LARGE SCALE GENOMIC DNA]</scope>
    <source>
        <strain evidence="1 2">AX-7</strain>
    </source>
</reference>
<dbReference type="EMBL" id="AP025739">
    <property type="protein sequence ID" value="BDI28502.1"/>
    <property type="molecule type" value="Genomic_DNA"/>
</dbReference>
<accession>A0A402D3A7</accession>
<dbReference type="InterPro" id="IPR012296">
    <property type="entry name" value="Nuclease_put_TT1808"/>
</dbReference>
<dbReference type="InterPro" id="IPR011335">
    <property type="entry name" value="Restrct_endonuc-II-like"/>
</dbReference>
<organism evidence="1 2">
    <name type="scientific">Capsulimonas corticalis</name>
    <dbReference type="NCBI Taxonomy" id="2219043"/>
    <lineage>
        <taxon>Bacteria</taxon>
        <taxon>Bacillati</taxon>
        <taxon>Armatimonadota</taxon>
        <taxon>Armatimonadia</taxon>
        <taxon>Capsulimonadales</taxon>
        <taxon>Capsulimonadaceae</taxon>
        <taxon>Capsulimonas</taxon>
    </lineage>
</organism>
<sequence length="177" mass="19790">MADFKSEYIAGEVLAMSGASGRHETIVVNLTRDLSNALRRKPCKPKGGNLRVRVRSANFLYPDLTVVCGEPNYADGEYLDTLLNPSVIFEILSGSTESKDRGPKWRLYQQIESLEHYVIINQDMARVEIYTRHNDVDWLVHTEEGLSGAFSLSAIDVTLSLAELYEDVALAPDILND</sequence>
<keyword evidence="2" id="KW-1185">Reference proteome</keyword>
<dbReference type="PANTHER" id="PTHR36558">
    <property type="entry name" value="GLR1098 PROTEIN"/>
    <property type="match status" value="1"/>
</dbReference>
<gene>
    <name evidence="1" type="ORF">CCAX7_005530</name>
</gene>
<dbReference type="SUPFAM" id="SSF52980">
    <property type="entry name" value="Restriction endonuclease-like"/>
    <property type="match status" value="1"/>
</dbReference>
<dbReference type="InterPro" id="IPR008538">
    <property type="entry name" value="Uma2"/>
</dbReference>
<dbReference type="PANTHER" id="PTHR36558:SF1">
    <property type="entry name" value="RESTRICTION ENDONUCLEASE DOMAIN-CONTAINING PROTEIN-RELATED"/>
    <property type="match status" value="1"/>
</dbReference>
<dbReference type="AlphaFoldDB" id="A0A402D3A7"/>
<evidence type="ECO:0000313" key="1">
    <source>
        <dbReference type="EMBL" id="BDI28502.1"/>
    </source>
</evidence>
<evidence type="ECO:0000313" key="2">
    <source>
        <dbReference type="Proteomes" id="UP000287394"/>
    </source>
</evidence>
<dbReference type="Pfam" id="PF05685">
    <property type="entry name" value="Uma2"/>
    <property type="match status" value="1"/>
</dbReference>
<dbReference type="Gene3D" id="3.90.1570.10">
    <property type="entry name" value="tt1808, chain A"/>
    <property type="match status" value="1"/>
</dbReference>
<name>A0A402D3A7_9BACT</name>
<dbReference type="Proteomes" id="UP000287394">
    <property type="component" value="Chromosome"/>
</dbReference>
<proteinExistence type="predicted"/>